<dbReference type="Proteomes" id="UP001314263">
    <property type="component" value="Unassembled WGS sequence"/>
</dbReference>
<sequence length="948" mass="103200">MSALSRASRQAAGQSGTRANDGAVLYPSAVPSLKQRRCIRRHKSALSSYKKQARGQLCVAASRANAAEGSRIVEDTRRTRRDAFLSEASYLEELLQLLARSTSLEQKVAFLQQNERVAQFCRSYSSQASILSVLASTEAQYALLCLIAIGQEHVLLLQSQSEDLKQAADRLVRELLLVDEFYNSIGGLAGYQLKCLEMMLGNRKESIGEQPDSELGICSDEETKFHMPQGLNIAYNRQKAAAAAATGLEALPHMGEILPLGGAGDRLGLKCEVTGESVPTAMLPYCGRTLLSGLIRDLQAREYLHHKLYGGQHTTPVAIMTSAAKDNHQRVGALLSGSNWFGRGEDSFRLFEQPMVPVVSAEDGQWLLPEPLAPMMKPGGHGAIWKLMLDRGVFEYFAQRRRKAAIVRQISNPLAGTDTTLLALSGAGYADSRCFGFASCERRAGAAEGVNVLMERRTKRADGQGYEYTYNVTNVEYTEFDRLGVADECLEGSQYSRYPANTNVLYIGLESAEAAVRAGVQSGGGAALPGMIFNQSKKVTYTDAVTGQDRSVYAGRMECTMQNLVDSLPQTFDSPVPEDLHGALNTFVVYNRRRCVTSSAKRRRAPGSTMVSQTPDGSFLDLMRNAYDLLVRCGLSHVPQVGTVEEYLEKGPGFIFLFHPALGPMWDVVAQKIRGGALMHGSELVLEVAEAALMDVRVDGSLLVHADCVMGSLEAPWEAAAAAVRNPNDIHISHPDGRQTLYPAETRAGAPQPPSCAAAAHGSGAPLFSDGALHLQDPQPALAAGQDPEELHSTVVPFSLDKRPEGRRLIYSGRCGRVRLTGVVVRNAGIDWSSPGNCFWQHKVARKEAARIVLHGQSEFEASHVVLEGDQTFEVPDGYRMVVSTGPAGSVRRALFPLHKRRPSWQWDYQMTASGAVRLGMEETARPPTYQPLPGSPPANEGPFVYMI</sequence>
<protein>
    <recommendedName>
        <fullName evidence="2">UGP3-like C-terminal hexapeptide repeats domain-containing protein</fullName>
    </recommendedName>
</protein>
<dbReference type="GO" id="GO:0006048">
    <property type="term" value="P:UDP-N-acetylglucosamine biosynthetic process"/>
    <property type="evidence" value="ECO:0007669"/>
    <property type="project" value="TreeGrafter"/>
</dbReference>
<feature type="region of interest" description="Disordered" evidence="1">
    <location>
        <begin position="1"/>
        <end position="20"/>
    </location>
</feature>
<feature type="domain" description="UGP3-like C-terminal hexapeptide repeats" evidence="2">
    <location>
        <begin position="673"/>
        <end position="714"/>
    </location>
</feature>
<dbReference type="AlphaFoldDB" id="A0AAV1HT39"/>
<dbReference type="Gene3D" id="3.90.550.10">
    <property type="entry name" value="Spore Coat Polysaccharide Biosynthesis Protein SpsA, Chain A"/>
    <property type="match status" value="1"/>
</dbReference>
<proteinExistence type="predicted"/>
<keyword evidence="4" id="KW-1185">Reference proteome</keyword>
<dbReference type="PANTHER" id="PTHR11952">
    <property type="entry name" value="UDP- GLUCOSE PYROPHOSPHORYLASE"/>
    <property type="match status" value="1"/>
</dbReference>
<name>A0AAV1HT39_9CHLO</name>
<comment type="caution">
    <text evidence="3">The sequence shown here is derived from an EMBL/GenBank/DDBJ whole genome shotgun (WGS) entry which is preliminary data.</text>
</comment>
<evidence type="ECO:0000313" key="3">
    <source>
        <dbReference type="EMBL" id="CAK0734564.1"/>
    </source>
</evidence>
<dbReference type="EMBL" id="CAUYUE010000001">
    <property type="protein sequence ID" value="CAK0734564.1"/>
    <property type="molecule type" value="Genomic_DNA"/>
</dbReference>
<evidence type="ECO:0000259" key="2">
    <source>
        <dbReference type="Pfam" id="PF25441"/>
    </source>
</evidence>
<dbReference type="PANTHER" id="PTHR11952:SF14">
    <property type="entry name" value="UTP--GLUCOSE-1-PHOSPHATE URIDYLYLTRANSFERASE 3, CHLOROPLASTIC"/>
    <property type="match status" value="1"/>
</dbReference>
<evidence type="ECO:0000313" key="4">
    <source>
        <dbReference type="Proteomes" id="UP001314263"/>
    </source>
</evidence>
<gene>
    <name evidence="3" type="ORF">CVIRNUC_000449</name>
</gene>
<dbReference type="InterPro" id="IPR029044">
    <property type="entry name" value="Nucleotide-diphossugar_trans"/>
</dbReference>
<reference evidence="3 4" key="1">
    <citation type="submission" date="2023-10" db="EMBL/GenBank/DDBJ databases">
        <authorList>
            <person name="Maclean D."/>
            <person name="Macfadyen A."/>
        </authorList>
    </citation>
    <scope>NUCLEOTIDE SEQUENCE [LARGE SCALE GENOMIC DNA]</scope>
</reference>
<organism evidence="3 4">
    <name type="scientific">Coccomyxa viridis</name>
    <dbReference type="NCBI Taxonomy" id="1274662"/>
    <lineage>
        <taxon>Eukaryota</taxon>
        <taxon>Viridiplantae</taxon>
        <taxon>Chlorophyta</taxon>
        <taxon>core chlorophytes</taxon>
        <taxon>Trebouxiophyceae</taxon>
        <taxon>Trebouxiophyceae incertae sedis</taxon>
        <taxon>Coccomyxaceae</taxon>
        <taxon>Coccomyxa</taxon>
    </lineage>
</organism>
<feature type="compositionally biased region" description="Polar residues" evidence="1">
    <location>
        <begin position="1"/>
        <end position="18"/>
    </location>
</feature>
<evidence type="ECO:0000256" key="1">
    <source>
        <dbReference type="SAM" id="MobiDB-lite"/>
    </source>
</evidence>
<dbReference type="GO" id="GO:0003977">
    <property type="term" value="F:UDP-N-acetylglucosamine diphosphorylase activity"/>
    <property type="evidence" value="ECO:0007669"/>
    <property type="project" value="TreeGrafter"/>
</dbReference>
<dbReference type="InterPro" id="IPR057388">
    <property type="entry name" value="Hexapep_UGP3_C"/>
</dbReference>
<accession>A0AAV1HT39</accession>
<dbReference type="Pfam" id="PF25441">
    <property type="entry name" value="Hexapep_UGP3_C"/>
    <property type="match status" value="2"/>
</dbReference>
<dbReference type="SUPFAM" id="SSF53448">
    <property type="entry name" value="Nucleotide-diphospho-sugar transferases"/>
    <property type="match status" value="1"/>
</dbReference>
<dbReference type="InterPro" id="IPR039741">
    <property type="entry name" value="UDP-sugar_pyrophosphorylase"/>
</dbReference>
<feature type="domain" description="UGP3-like C-terminal hexapeptide repeats" evidence="2">
    <location>
        <begin position="806"/>
        <end position="921"/>
    </location>
</feature>